<dbReference type="EMBL" id="KN822350">
    <property type="protein sequence ID" value="KIM50687.1"/>
    <property type="molecule type" value="Genomic_DNA"/>
</dbReference>
<evidence type="ECO:0000313" key="2">
    <source>
        <dbReference type="EMBL" id="KIM50687.1"/>
    </source>
</evidence>
<dbReference type="AlphaFoldDB" id="A0A0C2ZCF1"/>
<proteinExistence type="predicted"/>
<dbReference type="Proteomes" id="UP000053989">
    <property type="component" value="Unassembled WGS sequence"/>
</dbReference>
<dbReference type="Pfam" id="PF20149">
    <property type="entry name" value="DUF6532"/>
    <property type="match status" value="1"/>
</dbReference>
<dbReference type="STRING" id="1036808.A0A0C2ZCF1"/>
<sequence>AARHYKNSVKEILKLATGLFRACLVAQNIYPDQVMQITWAKEVWMEACEHLEIKITHNNDIIQLIMNHTWQLTSELKGKVCSLVKTMYGLENSCKNVDVMKNKHLVDDLKDQLGFCYKSLGDPARNILRQGLYKHHIIQKAVDILFYANKKDKGVLFPEYFSPFPLPGLGLILTVVFICHFSIKACLDEWANGVRVDMTFTQPAYEDIYKRHINHLKWFNTQTKEIQILSKLLKQLDVKGRLHAKVDTQPEEKQQIGLDEDAIQAAIQEFQSEDGVGLGGENSDDDN</sequence>
<accession>A0A0C2ZCF1</accession>
<name>A0A0C2ZCF1_9AGAM</name>
<organism evidence="2 3">
    <name type="scientific">Scleroderma citrinum Foug A</name>
    <dbReference type="NCBI Taxonomy" id="1036808"/>
    <lineage>
        <taxon>Eukaryota</taxon>
        <taxon>Fungi</taxon>
        <taxon>Dikarya</taxon>
        <taxon>Basidiomycota</taxon>
        <taxon>Agaricomycotina</taxon>
        <taxon>Agaricomycetes</taxon>
        <taxon>Agaricomycetidae</taxon>
        <taxon>Boletales</taxon>
        <taxon>Sclerodermatineae</taxon>
        <taxon>Sclerodermataceae</taxon>
        <taxon>Scleroderma</taxon>
    </lineage>
</organism>
<feature type="domain" description="DUF6532" evidence="1">
    <location>
        <begin position="16"/>
        <end position="219"/>
    </location>
</feature>
<gene>
    <name evidence="2" type="ORF">SCLCIDRAFT_144848</name>
</gene>
<dbReference type="OrthoDB" id="2670159at2759"/>
<evidence type="ECO:0000313" key="3">
    <source>
        <dbReference type="Proteomes" id="UP000053989"/>
    </source>
</evidence>
<protein>
    <recommendedName>
        <fullName evidence="1">DUF6532 domain-containing protein</fullName>
    </recommendedName>
</protein>
<dbReference type="InterPro" id="IPR045341">
    <property type="entry name" value="DUF6532"/>
</dbReference>
<feature type="non-terminal residue" evidence="2">
    <location>
        <position position="1"/>
    </location>
</feature>
<dbReference type="HOGENOM" id="CLU_038181_0_1_1"/>
<keyword evidence="3" id="KW-1185">Reference proteome</keyword>
<evidence type="ECO:0000259" key="1">
    <source>
        <dbReference type="Pfam" id="PF20149"/>
    </source>
</evidence>
<reference evidence="3" key="2">
    <citation type="submission" date="2015-01" db="EMBL/GenBank/DDBJ databases">
        <title>Evolutionary Origins and Diversification of the Mycorrhizal Mutualists.</title>
        <authorList>
            <consortium name="DOE Joint Genome Institute"/>
            <consortium name="Mycorrhizal Genomics Consortium"/>
            <person name="Kohler A."/>
            <person name="Kuo A."/>
            <person name="Nagy L.G."/>
            <person name="Floudas D."/>
            <person name="Copeland A."/>
            <person name="Barry K.W."/>
            <person name="Cichocki N."/>
            <person name="Veneault-Fourrey C."/>
            <person name="LaButti K."/>
            <person name="Lindquist E.A."/>
            <person name="Lipzen A."/>
            <person name="Lundell T."/>
            <person name="Morin E."/>
            <person name="Murat C."/>
            <person name="Riley R."/>
            <person name="Ohm R."/>
            <person name="Sun H."/>
            <person name="Tunlid A."/>
            <person name="Henrissat B."/>
            <person name="Grigoriev I.V."/>
            <person name="Hibbett D.S."/>
            <person name="Martin F."/>
        </authorList>
    </citation>
    <scope>NUCLEOTIDE SEQUENCE [LARGE SCALE GENOMIC DNA]</scope>
    <source>
        <strain evidence="3">Foug A</strain>
    </source>
</reference>
<reference evidence="2 3" key="1">
    <citation type="submission" date="2014-04" db="EMBL/GenBank/DDBJ databases">
        <authorList>
            <consortium name="DOE Joint Genome Institute"/>
            <person name="Kuo A."/>
            <person name="Kohler A."/>
            <person name="Nagy L.G."/>
            <person name="Floudas D."/>
            <person name="Copeland A."/>
            <person name="Barry K.W."/>
            <person name="Cichocki N."/>
            <person name="Veneault-Fourrey C."/>
            <person name="LaButti K."/>
            <person name="Lindquist E.A."/>
            <person name="Lipzen A."/>
            <person name="Lundell T."/>
            <person name="Morin E."/>
            <person name="Murat C."/>
            <person name="Sun H."/>
            <person name="Tunlid A."/>
            <person name="Henrissat B."/>
            <person name="Grigoriev I.V."/>
            <person name="Hibbett D.S."/>
            <person name="Martin F."/>
            <person name="Nordberg H.P."/>
            <person name="Cantor M.N."/>
            <person name="Hua S.X."/>
        </authorList>
    </citation>
    <scope>NUCLEOTIDE SEQUENCE [LARGE SCALE GENOMIC DNA]</scope>
    <source>
        <strain evidence="2 3">Foug A</strain>
    </source>
</reference>
<dbReference type="InParanoid" id="A0A0C2ZCF1"/>